<accession>A0ACB8SC46</accession>
<reference evidence="1" key="1">
    <citation type="submission" date="2021-02" db="EMBL/GenBank/DDBJ databases">
        <authorList>
            <consortium name="DOE Joint Genome Institute"/>
            <person name="Ahrendt S."/>
            <person name="Looney B.P."/>
            <person name="Miyauchi S."/>
            <person name="Morin E."/>
            <person name="Drula E."/>
            <person name="Courty P.E."/>
            <person name="Chicoki N."/>
            <person name="Fauchery L."/>
            <person name="Kohler A."/>
            <person name="Kuo A."/>
            <person name="Labutti K."/>
            <person name="Pangilinan J."/>
            <person name="Lipzen A."/>
            <person name="Riley R."/>
            <person name="Andreopoulos W."/>
            <person name="He G."/>
            <person name="Johnson J."/>
            <person name="Barry K.W."/>
            <person name="Grigoriev I.V."/>
            <person name="Nagy L."/>
            <person name="Hibbett D."/>
            <person name="Henrissat B."/>
            <person name="Matheny P.B."/>
            <person name="Labbe J."/>
            <person name="Martin F."/>
        </authorList>
    </citation>
    <scope>NUCLEOTIDE SEQUENCE</scope>
    <source>
        <strain evidence="1">FP105234-sp</strain>
    </source>
</reference>
<evidence type="ECO:0000313" key="1">
    <source>
        <dbReference type="EMBL" id="KAI0053778.1"/>
    </source>
</evidence>
<dbReference type="EMBL" id="MU275839">
    <property type="protein sequence ID" value="KAI0053778.1"/>
    <property type="molecule type" value="Genomic_DNA"/>
</dbReference>
<keyword evidence="2" id="KW-1185">Reference proteome</keyword>
<proteinExistence type="predicted"/>
<reference evidence="1" key="2">
    <citation type="journal article" date="2022" name="New Phytol.">
        <title>Evolutionary transition to the ectomycorrhizal habit in the genomes of a hyperdiverse lineage of mushroom-forming fungi.</title>
        <authorList>
            <person name="Looney B."/>
            <person name="Miyauchi S."/>
            <person name="Morin E."/>
            <person name="Drula E."/>
            <person name="Courty P.E."/>
            <person name="Kohler A."/>
            <person name="Kuo A."/>
            <person name="LaButti K."/>
            <person name="Pangilinan J."/>
            <person name="Lipzen A."/>
            <person name="Riley R."/>
            <person name="Andreopoulos W."/>
            <person name="He G."/>
            <person name="Johnson J."/>
            <person name="Nolan M."/>
            <person name="Tritt A."/>
            <person name="Barry K.W."/>
            <person name="Grigoriev I.V."/>
            <person name="Nagy L.G."/>
            <person name="Hibbett D."/>
            <person name="Henrissat B."/>
            <person name="Matheny P.B."/>
            <person name="Labbe J."/>
            <person name="Martin F.M."/>
        </authorList>
    </citation>
    <scope>NUCLEOTIDE SEQUENCE</scope>
    <source>
        <strain evidence="1">FP105234-sp</strain>
    </source>
</reference>
<evidence type="ECO:0000313" key="2">
    <source>
        <dbReference type="Proteomes" id="UP000814033"/>
    </source>
</evidence>
<organism evidence="1 2">
    <name type="scientific">Auriscalpium vulgare</name>
    <dbReference type="NCBI Taxonomy" id="40419"/>
    <lineage>
        <taxon>Eukaryota</taxon>
        <taxon>Fungi</taxon>
        <taxon>Dikarya</taxon>
        <taxon>Basidiomycota</taxon>
        <taxon>Agaricomycotina</taxon>
        <taxon>Agaricomycetes</taxon>
        <taxon>Russulales</taxon>
        <taxon>Auriscalpiaceae</taxon>
        <taxon>Auriscalpium</taxon>
    </lineage>
</organism>
<name>A0ACB8SC46_9AGAM</name>
<dbReference type="Proteomes" id="UP000814033">
    <property type="component" value="Unassembled WGS sequence"/>
</dbReference>
<comment type="caution">
    <text evidence="1">The sequence shown here is derived from an EMBL/GenBank/DDBJ whole genome shotgun (WGS) entry which is preliminary data.</text>
</comment>
<sequence>MVSVACSAKRTAVVWPYETSPPPYLQDETGCRSRLREDRQFATAVSCNDPVNAGGSYYPVVRNVPKFFDTHSSHPTTKPGAYRSRDHQVTPRGRAVLFLLRIALGTQAHCRLLRRSQYMAFLSLRTHTSYMAGRQLRARQHRRHKFRCSSVHTQEDRYAKQTKHNEARKRPESKRRLACPPSSRSRKSRHVIEKATYPGIFLLLGPSML</sequence>
<protein>
    <submittedName>
        <fullName evidence="1">Uncharacterized protein</fullName>
    </submittedName>
</protein>
<gene>
    <name evidence="1" type="ORF">FA95DRAFT_485971</name>
</gene>